<dbReference type="Gene3D" id="3.50.50.60">
    <property type="entry name" value="FAD/NAD(P)-binding domain"/>
    <property type="match status" value="1"/>
</dbReference>
<dbReference type="InterPro" id="IPR028261">
    <property type="entry name" value="DPD_II"/>
</dbReference>
<protein>
    <submittedName>
        <fullName evidence="2">NADPH-Fe(3+) oxidoreductase subunit beta</fullName>
    </submittedName>
</protein>
<dbReference type="AlphaFoldDB" id="A0A6C2UBJ7"/>
<dbReference type="Pfam" id="PF13450">
    <property type="entry name" value="NAD_binding_8"/>
    <property type="match status" value="1"/>
</dbReference>
<dbReference type="EMBL" id="CAAHFG010000004">
    <property type="protein sequence ID" value="VGO17528.1"/>
    <property type="molecule type" value="Genomic_DNA"/>
</dbReference>
<dbReference type="InterPro" id="IPR001041">
    <property type="entry name" value="2Fe-2S_ferredoxin-type"/>
</dbReference>
<evidence type="ECO:0000313" key="2">
    <source>
        <dbReference type="EMBL" id="VGO17528.1"/>
    </source>
</evidence>
<dbReference type="Pfam" id="PF14691">
    <property type="entry name" value="Fer4_20"/>
    <property type="match status" value="1"/>
</dbReference>
<dbReference type="GO" id="GO:0051536">
    <property type="term" value="F:iron-sulfur cluster binding"/>
    <property type="evidence" value="ECO:0007669"/>
    <property type="project" value="InterPro"/>
</dbReference>
<accession>A0A6C2UBJ7</accession>
<dbReference type="InterPro" id="IPR051394">
    <property type="entry name" value="Glutamate_Synthase"/>
</dbReference>
<dbReference type="Pfam" id="PF13510">
    <property type="entry name" value="Fer2_4"/>
    <property type="match status" value="1"/>
</dbReference>
<dbReference type="SUPFAM" id="SSF54292">
    <property type="entry name" value="2Fe-2S ferredoxin-like"/>
    <property type="match status" value="1"/>
</dbReference>
<dbReference type="PANTHER" id="PTHR43100">
    <property type="entry name" value="GLUTAMATE SYNTHASE [NADPH] SMALL CHAIN"/>
    <property type="match status" value="1"/>
</dbReference>
<gene>
    <name evidence="2" type="primary">sfrB_3</name>
    <name evidence="2" type="ORF">PDESU_06125</name>
</gene>
<evidence type="ECO:0000313" key="3">
    <source>
        <dbReference type="Proteomes" id="UP000366872"/>
    </source>
</evidence>
<dbReference type="Gene3D" id="3.10.20.740">
    <property type="match status" value="1"/>
</dbReference>
<sequence>MVELKIDGMPAKVKDGATVLDAARLLAIDIPTLCHLKECEPETSCMLCVVKNTATGQLVPSCSAQATDGMAIDTECEEVQAARRDTLNLLLSEHVGDCEAPCTRICPAHLDIPTMLRQIERGNMEQAGWIAKRDLAIPATLGHVCPAPCEKGCRRGQLDEALKIRQSHREGSVLCFNGFDKKHHFIGLTPNLTPRGKTAVVGSGAAGLSCAWKLLQLGYAVTVFDEAPQAGGVLRGHQDLPMEVLDSEIDWLAQAGIEFRLGESISLQSMADGFGGVVFAEAEFAGTRFADAVYAEEHKLAVKAVANGKAAAIALDRSLKGEQPKNESRFDSKIGKLRDSEVTELAKNCSRDEQAGKPAQAEAARCLHCDCRKPASCKLRQYAEQYGADQREFPADERGHVQLIGHGEAVVFEPGKCIKCGLCVKITKRAGEELGVTFVGRGYNTRVAVPFSESLAAGLKRTAEDVVKVCPTGALAFRDAEENLKLET</sequence>
<dbReference type="Gene3D" id="3.30.70.20">
    <property type="match status" value="1"/>
</dbReference>
<dbReference type="RefSeq" id="WP_136082991.1">
    <property type="nucleotide sequence ID" value="NZ_CAAHFG010000004.1"/>
</dbReference>
<dbReference type="CDD" id="cd00207">
    <property type="entry name" value="fer2"/>
    <property type="match status" value="1"/>
</dbReference>
<dbReference type="PRINTS" id="PR00419">
    <property type="entry name" value="ADXRDTASE"/>
</dbReference>
<dbReference type="InterPro" id="IPR036188">
    <property type="entry name" value="FAD/NAD-bd_sf"/>
</dbReference>
<name>A0A6C2UBJ7_PONDE</name>
<keyword evidence="3" id="KW-1185">Reference proteome</keyword>
<reference evidence="2 3" key="1">
    <citation type="submission" date="2019-04" db="EMBL/GenBank/DDBJ databases">
        <authorList>
            <person name="Van Vliet M D."/>
        </authorList>
    </citation>
    <scope>NUCLEOTIDE SEQUENCE [LARGE SCALE GENOMIC DNA]</scope>
    <source>
        <strain evidence="2 3">F1</strain>
    </source>
</reference>
<proteinExistence type="predicted"/>
<dbReference type="PANTHER" id="PTHR43100:SF2">
    <property type="entry name" value="BNAA03G19380D PROTEIN"/>
    <property type="match status" value="1"/>
</dbReference>
<organism evidence="2 3">
    <name type="scientific">Pontiella desulfatans</name>
    <dbReference type="NCBI Taxonomy" id="2750659"/>
    <lineage>
        <taxon>Bacteria</taxon>
        <taxon>Pseudomonadati</taxon>
        <taxon>Kiritimatiellota</taxon>
        <taxon>Kiritimatiellia</taxon>
        <taxon>Kiritimatiellales</taxon>
        <taxon>Pontiellaceae</taxon>
        <taxon>Pontiella</taxon>
    </lineage>
</organism>
<dbReference type="Proteomes" id="UP000366872">
    <property type="component" value="Unassembled WGS sequence"/>
</dbReference>
<dbReference type="InterPro" id="IPR036010">
    <property type="entry name" value="2Fe-2S_ferredoxin-like_sf"/>
</dbReference>
<dbReference type="SUPFAM" id="SSF54862">
    <property type="entry name" value="4Fe-4S ferredoxins"/>
    <property type="match status" value="1"/>
</dbReference>
<feature type="domain" description="Dihydroprymidine dehydrogenase" evidence="1">
    <location>
        <begin position="97"/>
        <end position="166"/>
    </location>
</feature>
<evidence type="ECO:0000259" key="1">
    <source>
        <dbReference type="Pfam" id="PF14691"/>
    </source>
</evidence>
<dbReference type="SUPFAM" id="SSF51971">
    <property type="entry name" value="Nucleotide-binding domain"/>
    <property type="match status" value="1"/>
</dbReference>